<feature type="domain" description="BON" evidence="1">
    <location>
        <begin position="15"/>
        <end position="81"/>
    </location>
</feature>
<dbReference type="PANTHER" id="PTHR34606">
    <property type="entry name" value="BON DOMAIN-CONTAINING PROTEIN"/>
    <property type="match status" value="1"/>
</dbReference>
<comment type="caution">
    <text evidence="2">The sequence shown here is derived from an EMBL/GenBank/DDBJ whole genome shotgun (WGS) entry which is preliminary data.</text>
</comment>
<dbReference type="InterPro" id="IPR051686">
    <property type="entry name" value="Lipoprotein_DolP"/>
</dbReference>
<evidence type="ECO:0000313" key="3">
    <source>
        <dbReference type="Proteomes" id="UP000249645"/>
    </source>
</evidence>
<dbReference type="Gene3D" id="3.30.1340.30">
    <property type="match status" value="1"/>
</dbReference>
<protein>
    <submittedName>
        <fullName evidence="2">Transport-associated protein</fullName>
    </submittedName>
</protein>
<dbReference type="PANTHER" id="PTHR34606:SF15">
    <property type="entry name" value="BON DOMAIN-CONTAINING PROTEIN"/>
    <property type="match status" value="1"/>
</dbReference>
<evidence type="ECO:0000259" key="1">
    <source>
        <dbReference type="PROSITE" id="PS50914"/>
    </source>
</evidence>
<accession>A0A2W5H751</accession>
<proteinExistence type="predicted"/>
<dbReference type="Pfam" id="PF04972">
    <property type="entry name" value="BON"/>
    <property type="match status" value="2"/>
</dbReference>
<name>A0A2W5H751_9SPHI</name>
<dbReference type="PROSITE" id="PS50914">
    <property type="entry name" value="BON"/>
    <property type="match status" value="1"/>
</dbReference>
<organism evidence="2 3">
    <name type="scientific">Pseudopedobacter saltans</name>
    <dbReference type="NCBI Taxonomy" id="151895"/>
    <lineage>
        <taxon>Bacteria</taxon>
        <taxon>Pseudomonadati</taxon>
        <taxon>Bacteroidota</taxon>
        <taxon>Sphingobacteriia</taxon>
        <taxon>Sphingobacteriales</taxon>
        <taxon>Sphingobacteriaceae</taxon>
        <taxon>Pseudopedobacter</taxon>
    </lineage>
</organism>
<dbReference type="InterPro" id="IPR007055">
    <property type="entry name" value="BON_dom"/>
</dbReference>
<dbReference type="EMBL" id="QFOI01000035">
    <property type="protein sequence ID" value="PZP51302.1"/>
    <property type="molecule type" value="Genomic_DNA"/>
</dbReference>
<dbReference type="Proteomes" id="UP000249645">
    <property type="component" value="Unassembled WGS sequence"/>
</dbReference>
<dbReference type="AlphaFoldDB" id="A0A2W5H751"/>
<evidence type="ECO:0000313" key="2">
    <source>
        <dbReference type="EMBL" id="PZP51302.1"/>
    </source>
</evidence>
<reference evidence="2 3" key="1">
    <citation type="submission" date="2017-11" db="EMBL/GenBank/DDBJ databases">
        <title>Infants hospitalized years apart are colonized by the same room-sourced microbial strains.</title>
        <authorList>
            <person name="Brooks B."/>
            <person name="Olm M.R."/>
            <person name="Firek B.A."/>
            <person name="Baker R."/>
            <person name="Thomas B.C."/>
            <person name="Morowitz M.J."/>
            <person name="Banfield J.F."/>
        </authorList>
    </citation>
    <scope>NUCLEOTIDE SEQUENCE [LARGE SCALE GENOMIC DNA]</scope>
    <source>
        <strain evidence="2">S2_009_000_R2_76</strain>
    </source>
</reference>
<gene>
    <name evidence="2" type="ORF">DI598_03565</name>
</gene>
<sequence>MATVVTLGMVSCKPNDAKIKSEIEAKLKTEQGLEAVTVDVQKAAVTLAGTTDSDGAKATAETDAKAVKGVESVANNITVNAPTETVAAPTSNAPIINADSTLIGAVKDATKDFAGVKAEVKDGIVTLTGEIQRADLPKLMQNVSSTKPKQIEKGKLTIK</sequence>